<gene>
    <name evidence="1" type="ORF">HHJ77_08100</name>
</gene>
<dbReference type="AlphaFoldDB" id="A0A7Y0UUB9"/>
<accession>A0A7Y0UUB9</accession>
<name>A0A7Y0UUB9_9ACTO</name>
<protein>
    <submittedName>
        <fullName evidence="1">Uncharacterized protein</fullName>
    </submittedName>
</protein>
<sequence length="278" mass="31522">MLMIPCSTATSYIDLVTGVLRLRSVWRGAIPTMEKPELYPYILRHNREVVGPKAMIYEHGDYLHVSTQTSFQVTAGMGSQQLEASLLLALIMVERFTHALESSFQWVQPEDKYIFHRDMLQKQHVLQVPSAVYKDDPTQRVDGDFVDKTCNRLHLRTQRDGAVFHLLDAPRILNSAQETVLRLFGEDTWFSVSALVRLPHSVPPEELFLAVNNSNIENALGEISILGLRRNPYLRVDYLIPTGEGLSMHQLDTQILVGVGVSTDLLTRLGQQHPKFFA</sequence>
<evidence type="ECO:0000313" key="1">
    <source>
        <dbReference type="EMBL" id="NMX03888.1"/>
    </source>
</evidence>
<reference evidence="1 2" key="1">
    <citation type="submission" date="2020-04" db="EMBL/GenBank/DDBJ databases">
        <title>Antimicrobial susceptibility and clonality of vaginal-derived multi-drug resistant Mobiluncus isolates in China.</title>
        <authorList>
            <person name="Zhang X."/>
        </authorList>
    </citation>
    <scope>NUCLEOTIDE SEQUENCE [LARGE SCALE GENOMIC DNA]</scope>
    <source>
        <strain evidence="1 2">12</strain>
    </source>
</reference>
<organism evidence="1 2">
    <name type="scientific">Mobiluncus mulieris</name>
    <dbReference type="NCBI Taxonomy" id="2052"/>
    <lineage>
        <taxon>Bacteria</taxon>
        <taxon>Bacillati</taxon>
        <taxon>Actinomycetota</taxon>
        <taxon>Actinomycetes</taxon>
        <taxon>Actinomycetales</taxon>
        <taxon>Actinomycetaceae</taxon>
        <taxon>Mobiluncus</taxon>
    </lineage>
</organism>
<dbReference type="EMBL" id="JABCUS010000017">
    <property type="protein sequence ID" value="NMX03888.1"/>
    <property type="molecule type" value="Genomic_DNA"/>
</dbReference>
<evidence type="ECO:0000313" key="2">
    <source>
        <dbReference type="Proteomes" id="UP000575397"/>
    </source>
</evidence>
<comment type="caution">
    <text evidence="1">The sequence shown here is derived from an EMBL/GenBank/DDBJ whole genome shotgun (WGS) entry which is preliminary data.</text>
</comment>
<dbReference type="Proteomes" id="UP000575397">
    <property type="component" value="Unassembled WGS sequence"/>
</dbReference>
<proteinExistence type="predicted"/>